<sequence>MIIFSDFQYVLVIGLVYSPLFPISQVVFVYRPGLFTTLQISQVVLDFTSLPDNANQ</sequence>
<evidence type="ECO:0000313" key="2">
    <source>
        <dbReference type="EMBL" id="GLO67329.1"/>
    </source>
</evidence>
<dbReference type="Proteomes" id="UP001275436">
    <property type="component" value="Unassembled WGS sequence"/>
</dbReference>
<name>A0ABQ5TKE5_9BACI</name>
<accession>A0ABQ5TKE5</accession>
<protein>
    <submittedName>
        <fullName evidence="2">Uncharacterized protein</fullName>
    </submittedName>
</protein>
<keyword evidence="1" id="KW-0472">Membrane</keyword>
<keyword evidence="1" id="KW-1133">Transmembrane helix</keyword>
<evidence type="ECO:0000256" key="1">
    <source>
        <dbReference type="SAM" id="Phobius"/>
    </source>
</evidence>
<proteinExistence type="predicted"/>
<organism evidence="2 3">
    <name type="scientific">Oceanobacillus kimchii</name>
    <dbReference type="NCBI Taxonomy" id="746691"/>
    <lineage>
        <taxon>Bacteria</taxon>
        <taxon>Bacillati</taxon>
        <taxon>Bacillota</taxon>
        <taxon>Bacilli</taxon>
        <taxon>Bacillales</taxon>
        <taxon>Bacillaceae</taxon>
        <taxon>Oceanobacillus</taxon>
    </lineage>
</organism>
<comment type="caution">
    <text evidence="2">The sequence shown here is derived from an EMBL/GenBank/DDBJ whole genome shotgun (WGS) entry which is preliminary data.</text>
</comment>
<keyword evidence="3" id="KW-1185">Reference proteome</keyword>
<reference evidence="2 3" key="1">
    <citation type="submission" date="2023-02" db="EMBL/GenBank/DDBJ databases">
        <title>Oceanobacillus kimchii IFOP_LL358 isolated form Alexandrium catenella lab strain.</title>
        <authorList>
            <person name="Gajardo G."/>
            <person name="Ueki S."/>
            <person name="Maruyama F."/>
        </authorList>
    </citation>
    <scope>NUCLEOTIDE SEQUENCE [LARGE SCALE GENOMIC DNA]</scope>
    <source>
        <strain evidence="2 3">IFOP_LL358</strain>
    </source>
</reference>
<gene>
    <name evidence="2" type="ORF">MACH08_31130</name>
</gene>
<feature type="transmembrane region" description="Helical" evidence="1">
    <location>
        <begin position="7"/>
        <end position="30"/>
    </location>
</feature>
<evidence type="ECO:0000313" key="3">
    <source>
        <dbReference type="Proteomes" id="UP001275436"/>
    </source>
</evidence>
<dbReference type="EMBL" id="BSKO01000001">
    <property type="protein sequence ID" value="GLO67329.1"/>
    <property type="molecule type" value="Genomic_DNA"/>
</dbReference>
<keyword evidence="1" id="KW-0812">Transmembrane</keyword>